<organism evidence="1">
    <name type="scientific">Candidatus Improbicoccus pseudotrichonymphae</name>
    <dbReference type="NCBI Taxonomy" id="3033792"/>
    <lineage>
        <taxon>Bacteria</taxon>
        <taxon>Bacillati</taxon>
        <taxon>Bacillota</taxon>
        <taxon>Clostridia</taxon>
        <taxon>Candidatus Improbicoccus</taxon>
    </lineage>
</organism>
<dbReference type="GO" id="GO:0004519">
    <property type="term" value="F:endonuclease activity"/>
    <property type="evidence" value="ECO:0007669"/>
    <property type="project" value="UniProtKB-KW"/>
</dbReference>
<proteinExistence type="predicted"/>
<dbReference type="KEGG" id="ips:CfP315_0620"/>
<dbReference type="Gene3D" id="1.10.30.50">
    <property type="match status" value="1"/>
</dbReference>
<reference evidence="1" key="1">
    <citation type="journal article" date="2023" name="ISME J.">
        <title>Emergence of putative energy parasites within Clostridia revealed by genome analysis of a novel endosymbiotic clade.</title>
        <authorList>
            <person name="Takahashi K."/>
            <person name="Kuwahara H."/>
            <person name="Horikawa Y."/>
            <person name="Izawa K."/>
            <person name="Kato D."/>
            <person name="Inagaki T."/>
            <person name="Yuki M."/>
            <person name="Ohkuma M."/>
            <person name="Hongoh Y."/>
        </authorList>
    </citation>
    <scope>NUCLEOTIDE SEQUENCE</scope>
    <source>
        <strain evidence="1">CfP3-15</strain>
    </source>
</reference>
<dbReference type="AlphaFoldDB" id="A0AA48I340"/>
<evidence type="ECO:0000313" key="2">
    <source>
        <dbReference type="EMBL" id="BED92144.1"/>
    </source>
</evidence>
<dbReference type="EMBL" id="AP027924">
    <property type="protein sequence ID" value="BED92047.1"/>
    <property type="molecule type" value="Genomic_DNA"/>
</dbReference>
<dbReference type="EMBL" id="AP027924">
    <property type="protein sequence ID" value="BED92144.1"/>
    <property type="molecule type" value="Genomic_DNA"/>
</dbReference>
<dbReference type="KEGG" id="ips:CfP315_0770"/>
<dbReference type="EMBL" id="AP027924">
    <property type="protein sequence ID" value="BED92176.1"/>
    <property type="molecule type" value="Genomic_DNA"/>
</dbReference>
<keyword evidence="1" id="KW-0378">Hydrolase</keyword>
<keyword evidence="1" id="KW-0540">Nuclease</keyword>
<evidence type="ECO:0000313" key="1">
    <source>
        <dbReference type="EMBL" id="BED92047.1"/>
    </source>
</evidence>
<accession>A0AA48I340</accession>
<gene>
    <name evidence="1" type="ORF">CfP315_0620</name>
    <name evidence="2" type="ORF">CfP315_0734</name>
    <name evidence="3" type="ORF">CfP315_0770</name>
</gene>
<protein>
    <submittedName>
        <fullName evidence="1">HNH endonuclease</fullName>
    </submittedName>
</protein>
<dbReference type="Proteomes" id="UP001337580">
    <property type="component" value="Chromosome"/>
</dbReference>
<evidence type="ECO:0000313" key="3">
    <source>
        <dbReference type="EMBL" id="BED92176.1"/>
    </source>
</evidence>
<sequence length="140" mass="16600">MEKSCKYCWKSHKEGFVCNKKLGGKKKQNTEAIKFRNSLKWQKKREEIKERDNYLCQICIRNLYNTYRQYNYENLQVHHNVPINEVNKVNVINGNDKLNLDSSNLLTICSYHHKLCESGEISFNEVNRIIQEQNSGTKLN</sequence>
<name>A0AA48I340_9FIRM</name>
<dbReference type="KEGG" id="ips:CfP315_0734"/>
<keyword evidence="1" id="KW-0255">Endonuclease</keyword>